<dbReference type="Pfam" id="PF13439">
    <property type="entry name" value="Glyco_transf_4"/>
    <property type="match status" value="1"/>
</dbReference>
<sequence length="336" mass="38318">MRVLQASHISNYTPPIGYGGIELIVDTLAKELRLRGHKVLVLGVKPPEANTQYEFISVFNKLVKKPGVIHKLKYSWRLLLESKDFDVIHLHVQWLSPVATIIKKLRSKPVLLTLHADPSSLISRINIPLVAISDSQRRRLKGRGIKVATVIYNGVDVDKYPFRLEKEEFFVYLGRVDETKGAHIAVEVARKCDEKLVIIGPATNPKYFELYIKPFIDNKSIIYLGEVDFKTKVDYLSRAKALLYPVLYEEFFGIAMVEALATGTPVIGFPRGSVVEMVRDGITGYLVGDAEEMCKAMKHVDELDKRECRKDVEEKFSSKAMAEKYERFYQQLIQEL</sequence>
<evidence type="ECO:0000259" key="1">
    <source>
        <dbReference type="Pfam" id="PF00534"/>
    </source>
</evidence>
<dbReference type="InterPro" id="IPR001296">
    <property type="entry name" value="Glyco_trans_1"/>
</dbReference>
<organism evidence="3">
    <name type="scientific">Ignisphaera aggregans</name>
    <dbReference type="NCBI Taxonomy" id="334771"/>
    <lineage>
        <taxon>Archaea</taxon>
        <taxon>Thermoproteota</taxon>
        <taxon>Thermoprotei</taxon>
        <taxon>Desulfurococcales</taxon>
        <taxon>Desulfurococcaceae</taxon>
        <taxon>Ignisphaera</taxon>
    </lineage>
</organism>
<reference evidence="3" key="1">
    <citation type="journal article" date="2020" name="mSystems">
        <title>Genome- and Community-Level Interaction Insights into Carbon Utilization and Element Cycling Functions of Hydrothermarchaeota in Hydrothermal Sediment.</title>
        <authorList>
            <person name="Zhou Z."/>
            <person name="Liu Y."/>
            <person name="Xu W."/>
            <person name="Pan J."/>
            <person name="Luo Z.H."/>
            <person name="Li M."/>
        </authorList>
    </citation>
    <scope>NUCLEOTIDE SEQUENCE [LARGE SCALE GENOMIC DNA]</scope>
    <source>
        <strain evidence="3">SpSt-125</strain>
    </source>
</reference>
<dbReference type="GO" id="GO:0016757">
    <property type="term" value="F:glycosyltransferase activity"/>
    <property type="evidence" value="ECO:0007669"/>
    <property type="project" value="InterPro"/>
</dbReference>
<dbReference type="PANTHER" id="PTHR12526">
    <property type="entry name" value="GLYCOSYLTRANSFERASE"/>
    <property type="match status" value="1"/>
</dbReference>
<dbReference type="PANTHER" id="PTHR12526:SF595">
    <property type="entry name" value="BLL5217 PROTEIN"/>
    <property type="match status" value="1"/>
</dbReference>
<evidence type="ECO:0000259" key="2">
    <source>
        <dbReference type="Pfam" id="PF13439"/>
    </source>
</evidence>
<feature type="domain" description="Glycosyltransferase subfamily 4-like N-terminal" evidence="2">
    <location>
        <begin position="18"/>
        <end position="158"/>
    </location>
</feature>
<dbReference type="CDD" id="cd03802">
    <property type="entry name" value="GT4_AviGT4-like"/>
    <property type="match status" value="1"/>
</dbReference>
<protein>
    <submittedName>
        <fullName evidence="3">Glycosyltransferase family 4 protein</fullName>
    </submittedName>
</protein>
<name>A0A7J2U499_9CREN</name>
<proteinExistence type="predicted"/>
<accession>A0A7J2U499</accession>
<dbReference type="EMBL" id="DSEU01000043">
    <property type="protein sequence ID" value="HEM67225.1"/>
    <property type="molecule type" value="Genomic_DNA"/>
</dbReference>
<evidence type="ECO:0000313" key="3">
    <source>
        <dbReference type="EMBL" id="HEM67225.1"/>
    </source>
</evidence>
<gene>
    <name evidence="3" type="ORF">ENO26_06635</name>
</gene>
<dbReference type="AlphaFoldDB" id="A0A7J2U499"/>
<comment type="caution">
    <text evidence="3">The sequence shown here is derived from an EMBL/GenBank/DDBJ whole genome shotgun (WGS) entry which is preliminary data.</text>
</comment>
<dbReference type="InterPro" id="IPR028098">
    <property type="entry name" value="Glyco_trans_4-like_N"/>
</dbReference>
<feature type="domain" description="Glycosyl transferase family 1" evidence="1">
    <location>
        <begin position="165"/>
        <end position="297"/>
    </location>
</feature>
<dbReference type="Pfam" id="PF00534">
    <property type="entry name" value="Glycos_transf_1"/>
    <property type="match status" value="1"/>
</dbReference>
<dbReference type="SUPFAM" id="SSF53756">
    <property type="entry name" value="UDP-Glycosyltransferase/glycogen phosphorylase"/>
    <property type="match status" value="1"/>
</dbReference>
<keyword evidence="3" id="KW-0808">Transferase</keyword>
<dbReference type="Gene3D" id="3.40.50.2000">
    <property type="entry name" value="Glycogen Phosphorylase B"/>
    <property type="match status" value="2"/>
</dbReference>